<dbReference type="Pfam" id="PF07963">
    <property type="entry name" value="N_methyl"/>
    <property type="match status" value="1"/>
</dbReference>
<dbReference type="PANTHER" id="PTHR30093">
    <property type="entry name" value="GENERAL SECRETION PATHWAY PROTEIN G"/>
    <property type="match status" value="1"/>
</dbReference>
<dbReference type="SUPFAM" id="SSF54523">
    <property type="entry name" value="Pili subunits"/>
    <property type="match status" value="1"/>
</dbReference>
<dbReference type="Gene3D" id="3.30.700.10">
    <property type="entry name" value="Glycoprotein, Type 4 Pilin"/>
    <property type="match status" value="1"/>
</dbReference>
<keyword evidence="2" id="KW-1133">Transmembrane helix</keyword>
<keyword evidence="2" id="KW-0472">Membrane</keyword>
<dbReference type="InterPro" id="IPR012902">
    <property type="entry name" value="N_methyl_site"/>
</dbReference>
<dbReference type="Proteomes" id="UP000576225">
    <property type="component" value="Unassembled WGS sequence"/>
</dbReference>
<dbReference type="RefSeq" id="WP_168962627.1">
    <property type="nucleotide sequence ID" value="NZ_JABAEW010000018.1"/>
</dbReference>
<evidence type="ECO:0000259" key="3">
    <source>
        <dbReference type="Pfam" id="PF07596"/>
    </source>
</evidence>
<evidence type="ECO:0000256" key="1">
    <source>
        <dbReference type="ARBA" id="ARBA00022481"/>
    </source>
</evidence>
<organism evidence="4 5">
    <name type="scientific">Victivallis vadensis</name>
    <dbReference type="NCBI Taxonomy" id="172901"/>
    <lineage>
        <taxon>Bacteria</taxon>
        <taxon>Pseudomonadati</taxon>
        <taxon>Lentisphaerota</taxon>
        <taxon>Lentisphaeria</taxon>
        <taxon>Victivallales</taxon>
        <taxon>Victivallaceae</taxon>
        <taxon>Victivallis</taxon>
    </lineage>
</organism>
<accession>A0A848AXL3</accession>
<evidence type="ECO:0000313" key="5">
    <source>
        <dbReference type="Proteomes" id="UP000576225"/>
    </source>
</evidence>
<dbReference type="Pfam" id="PF07596">
    <property type="entry name" value="SBP_bac_10"/>
    <property type="match status" value="1"/>
</dbReference>
<dbReference type="PRINTS" id="PR00813">
    <property type="entry name" value="BCTERIALGSPG"/>
</dbReference>
<keyword evidence="2" id="KW-0812">Transmembrane</keyword>
<keyword evidence="1" id="KW-0488">Methylation</keyword>
<proteinExistence type="predicted"/>
<dbReference type="PANTHER" id="PTHR30093:SF2">
    <property type="entry name" value="TYPE II SECRETION SYSTEM PROTEIN H"/>
    <property type="match status" value="1"/>
</dbReference>
<gene>
    <name evidence="4" type="ORF">HF882_10910</name>
</gene>
<dbReference type="GO" id="GO:0015627">
    <property type="term" value="C:type II protein secretion system complex"/>
    <property type="evidence" value="ECO:0007669"/>
    <property type="project" value="InterPro"/>
</dbReference>
<dbReference type="GO" id="GO:0015628">
    <property type="term" value="P:protein secretion by the type II secretion system"/>
    <property type="evidence" value="ECO:0007669"/>
    <property type="project" value="InterPro"/>
</dbReference>
<dbReference type="AlphaFoldDB" id="A0A848AXL3"/>
<evidence type="ECO:0000313" key="4">
    <source>
        <dbReference type="EMBL" id="NMD87093.1"/>
    </source>
</evidence>
<feature type="transmembrane region" description="Helical" evidence="2">
    <location>
        <begin position="6"/>
        <end position="30"/>
    </location>
</feature>
<dbReference type="InterPro" id="IPR011453">
    <property type="entry name" value="DUF1559"/>
</dbReference>
<reference evidence="4 5" key="1">
    <citation type="submission" date="2020-04" db="EMBL/GenBank/DDBJ databases">
        <authorList>
            <person name="Hitch T.C.A."/>
            <person name="Wylensek D."/>
            <person name="Clavel T."/>
        </authorList>
    </citation>
    <scope>NUCLEOTIDE SEQUENCE [LARGE SCALE GENOMIC DNA]</scope>
    <source>
        <strain evidence="4 5">COR2-253-APC-1A</strain>
    </source>
</reference>
<dbReference type="InterPro" id="IPR045584">
    <property type="entry name" value="Pilin-like"/>
</dbReference>
<dbReference type="NCBIfam" id="TIGR02532">
    <property type="entry name" value="IV_pilin_GFxxxE"/>
    <property type="match status" value="1"/>
</dbReference>
<feature type="domain" description="DUF1559" evidence="3">
    <location>
        <begin position="32"/>
        <end position="72"/>
    </location>
</feature>
<name>A0A848AXL3_9BACT</name>
<protein>
    <submittedName>
        <fullName evidence="4">Type II secretion system protein</fullName>
    </submittedName>
</protein>
<dbReference type="InterPro" id="IPR000983">
    <property type="entry name" value="Bac_GSPG_pilin"/>
</dbReference>
<evidence type="ECO:0000256" key="2">
    <source>
        <dbReference type="SAM" id="Phobius"/>
    </source>
</evidence>
<comment type="caution">
    <text evidence="4">The sequence shown here is derived from an EMBL/GenBank/DDBJ whole genome shotgun (WGS) entry which is preliminary data.</text>
</comment>
<dbReference type="PROSITE" id="PS00409">
    <property type="entry name" value="PROKAR_NTER_METHYL"/>
    <property type="match status" value="1"/>
</dbReference>
<dbReference type="EMBL" id="JABAEW010000018">
    <property type="protein sequence ID" value="NMD87093.1"/>
    <property type="molecule type" value="Genomic_DNA"/>
</dbReference>
<sequence length="203" mass="22120">MKKSRGFTLIELLVVIAIIAILAGMLLPALNQAREKARRISCTSNLKQIGTSLKTYSIDFESRLPYDAGSKGFEVLRVNDYLTDYAIYVCPSSTTTKGSGTDSLIKDEAGKWTDYYFAGGMMEGDSATYGRADSGIAADKIEHKGKSNGSQANHSKFGNVLFQGGHVTGFTGQQEAEKDKFMNNEKSVWNNKTNIGATQTFAE</sequence>